<gene>
    <name evidence="2" type="ORF">OBRU01_08871</name>
</gene>
<dbReference type="Proteomes" id="UP000037510">
    <property type="component" value="Unassembled WGS sequence"/>
</dbReference>
<keyword evidence="3" id="KW-1185">Reference proteome</keyword>
<dbReference type="InterPro" id="IPR018034">
    <property type="entry name" value="Kri1"/>
</dbReference>
<feature type="region of interest" description="Disordered" evidence="1">
    <location>
        <begin position="41"/>
        <end position="74"/>
    </location>
</feature>
<feature type="region of interest" description="Disordered" evidence="1">
    <location>
        <begin position="117"/>
        <end position="136"/>
    </location>
</feature>
<evidence type="ECO:0000313" key="2">
    <source>
        <dbReference type="EMBL" id="KOB73047.1"/>
    </source>
</evidence>
<dbReference type="GO" id="GO:0030686">
    <property type="term" value="C:90S preribosome"/>
    <property type="evidence" value="ECO:0007669"/>
    <property type="project" value="TreeGrafter"/>
</dbReference>
<dbReference type="GO" id="GO:0005730">
    <property type="term" value="C:nucleolus"/>
    <property type="evidence" value="ECO:0007669"/>
    <property type="project" value="TreeGrafter"/>
</dbReference>
<dbReference type="EMBL" id="JTDY01001734">
    <property type="protein sequence ID" value="KOB73047.1"/>
    <property type="molecule type" value="Genomic_DNA"/>
</dbReference>
<reference evidence="2 3" key="1">
    <citation type="journal article" date="2015" name="Genome Biol. Evol.">
        <title>The genome of winter moth (Operophtera brumata) provides a genomic perspective on sexual dimorphism and phenology.</title>
        <authorList>
            <person name="Derks M.F."/>
            <person name="Smit S."/>
            <person name="Salis L."/>
            <person name="Schijlen E."/>
            <person name="Bossers A."/>
            <person name="Mateman C."/>
            <person name="Pijl A.S."/>
            <person name="de Ridder D."/>
            <person name="Groenen M.A."/>
            <person name="Visser M.E."/>
            <person name="Megens H.J."/>
        </authorList>
    </citation>
    <scope>NUCLEOTIDE SEQUENCE [LARGE SCALE GENOMIC DNA]</scope>
    <source>
        <strain evidence="2">WM2013NL</strain>
        <tissue evidence="2">Head and thorax</tissue>
    </source>
</reference>
<dbReference type="GO" id="GO:0000447">
    <property type="term" value="P:endonucleolytic cleavage in ITS1 to separate SSU-rRNA from 5.8S rRNA and LSU-rRNA from tricistronic rRNA transcript (SSU-rRNA, 5.8S rRNA, LSU-rRNA)"/>
    <property type="evidence" value="ECO:0007669"/>
    <property type="project" value="TreeGrafter"/>
</dbReference>
<accession>A0A0L7LC16</accession>
<dbReference type="STRING" id="104452.A0A0L7LC16"/>
<protein>
    <submittedName>
        <fullName evidence="2">Protein KRI1-like protein</fullName>
    </submittedName>
</protein>
<feature type="compositionally biased region" description="Acidic residues" evidence="1">
    <location>
        <begin position="118"/>
        <end position="127"/>
    </location>
</feature>
<dbReference type="PANTHER" id="PTHR14490">
    <property type="entry name" value="ZINC FINGER, ZZ TYPE"/>
    <property type="match status" value="1"/>
</dbReference>
<name>A0A0L7LC16_OPEBR</name>
<organism evidence="2 3">
    <name type="scientific">Operophtera brumata</name>
    <name type="common">Winter moth</name>
    <name type="synonym">Phalaena brumata</name>
    <dbReference type="NCBI Taxonomy" id="104452"/>
    <lineage>
        <taxon>Eukaryota</taxon>
        <taxon>Metazoa</taxon>
        <taxon>Ecdysozoa</taxon>
        <taxon>Arthropoda</taxon>
        <taxon>Hexapoda</taxon>
        <taxon>Insecta</taxon>
        <taxon>Pterygota</taxon>
        <taxon>Neoptera</taxon>
        <taxon>Endopterygota</taxon>
        <taxon>Lepidoptera</taxon>
        <taxon>Glossata</taxon>
        <taxon>Ditrysia</taxon>
        <taxon>Geometroidea</taxon>
        <taxon>Geometridae</taxon>
        <taxon>Larentiinae</taxon>
        <taxon>Operophtera</taxon>
    </lineage>
</organism>
<dbReference type="PANTHER" id="PTHR14490:SF5">
    <property type="entry name" value="PROTEIN KRI1 HOMOLOG"/>
    <property type="match status" value="1"/>
</dbReference>
<comment type="caution">
    <text evidence="2">The sequence shown here is derived from an EMBL/GenBank/DDBJ whole genome shotgun (WGS) entry which is preliminary data.</text>
</comment>
<evidence type="ECO:0000313" key="3">
    <source>
        <dbReference type="Proteomes" id="UP000037510"/>
    </source>
</evidence>
<evidence type="ECO:0000256" key="1">
    <source>
        <dbReference type="SAM" id="MobiDB-lite"/>
    </source>
</evidence>
<feature type="compositionally biased region" description="Acidic residues" evidence="1">
    <location>
        <begin position="57"/>
        <end position="73"/>
    </location>
</feature>
<dbReference type="AlphaFoldDB" id="A0A0L7LC16"/>
<proteinExistence type="predicted"/>
<sequence>MSKQKLFDDESEEEVDLKTENEYAKKYDKWRGKEEIHKLEQKYGTNVLNSDPSISSDSEDESDDPSEVSEETETQFLKTLALLKTKDPRIYDPGFKFFDEKEKESVKEAKEKTLTFADSDEDDDADDGNIFSIEKKADLDNEQKSVAKQTETTGGKLEHIDDSAVKDLEPLKALWSDPKLNEGEAFLRDYILNKK</sequence>